<keyword evidence="3" id="KW-1185">Reference proteome</keyword>
<protein>
    <recommendedName>
        <fullName evidence="4">Outer membrane beta-barrel porin/alpha-amylase</fullName>
    </recommendedName>
</protein>
<dbReference type="EMBL" id="JACHIP010000001">
    <property type="protein sequence ID" value="MBB5055800.1"/>
    <property type="molecule type" value="Genomic_DNA"/>
</dbReference>
<evidence type="ECO:0000313" key="3">
    <source>
        <dbReference type="Proteomes" id="UP000540989"/>
    </source>
</evidence>
<evidence type="ECO:0000313" key="2">
    <source>
        <dbReference type="EMBL" id="MBB5055800.1"/>
    </source>
</evidence>
<reference evidence="2 3" key="1">
    <citation type="submission" date="2020-08" db="EMBL/GenBank/DDBJ databases">
        <title>Genomic Encyclopedia of Type Strains, Phase IV (KMG-V): Genome sequencing to study the core and pangenomes of soil and plant-associated prokaryotes.</title>
        <authorList>
            <person name="Whitman W."/>
        </authorList>
    </citation>
    <scope>NUCLEOTIDE SEQUENCE [LARGE SCALE GENOMIC DNA]</scope>
    <source>
        <strain evidence="2 3">M8UP14</strain>
    </source>
</reference>
<comment type="caution">
    <text evidence="2">The sequence shown here is derived from an EMBL/GenBank/DDBJ whole genome shotgun (WGS) entry which is preliminary data.</text>
</comment>
<evidence type="ECO:0000256" key="1">
    <source>
        <dbReference type="SAM" id="SignalP"/>
    </source>
</evidence>
<feature type="signal peptide" evidence="1">
    <location>
        <begin position="1"/>
        <end position="24"/>
    </location>
</feature>
<proteinExistence type="predicted"/>
<name>A0A7W7Z9L8_9BACT</name>
<dbReference type="RefSeq" id="WP_184213546.1">
    <property type="nucleotide sequence ID" value="NZ_JACHIP010000001.1"/>
</dbReference>
<gene>
    <name evidence="2" type="ORF">HDF16_000469</name>
</gene>
<accession>A0A7W7Z9L8</accession>
<keyword evidence="1" id="KW-0732">Signal</keyword>
<sequence>MRHSFKTLLVAIAIAATSSIDAYAQDIGLSPTRPTVANGASIQNKGVLQFETGYDAFPQRVPGNQQTVAAGLSYAALDRLRLDFGWSPFVHQSDDVSNTNGIGTITLGGKVELFKEQYHLPKPGLAIQYEAELPTASQHSLQNYGQQITVLINHHYFKDGILDVIANSSLVQADCQTATGCTYGGQQSFALSYHLNEKSRLYAEAYGQNNSASNTPPGTYVFGGFYHQFSDTVGIDGGMRFGVSDHSASVGTTVGLIFGRRVRGKAD</sequence>
<dbReference type="AlphaFoldDB" id="A0A7W7Z9L8"/>
<dbReference type="Proteomes" id="UP000540989">
    <property type="component" value="Unassembled WGS sequence"/>
</dbReference>
<evidence type="ECO:0008006" key="4">
    <source>
        <dbReference type="Google" id="ProtNLM"/>
    </source>
</evidence>
<organism evidence="2 3">
    <name type="scientific">Granulicella aggregans</name>
    <dbReference type="NCBI Taxonomy" id="474949"/>
    <lineage>
        <taxon>Bacteria</taxon>
        <taxon>Pseudomonadati</taxon>
        <taxon>Acidobacteriota</taxon>
        <taxon>Terriglobia</taxon>
        <taxon>Terriglobales</taxon>
        <taxon>Acidobacteriaceae</taxon>
        <taxon>Granulicella</taxon>
    </lineage>
</organism>
<feature type="chain" id="PRO_5031195339" description="Outer membrane beta-barrel porin/alpha-amylase" evidence="1">
    <location>
        <begin position="25"/>
        <end position="267"/>
    </location>
</feature>